<evidence type="ECO:0000313" key="1">
    <source>
        <dbReference type="EMBL" id="KAF2577457.1"/>
    </source>
</evidence>
<name>A0A8S9J8D0_BRACR</name>
<gene>
    <name evidence="1" type="ORF">F2Q68_00004779</name>
</gene>
<proteinExistence type="predicted"/>
<dbReference type="AlphaFoldDB" id="A0A8S9J8D0"/>
<accession>A0A8S9J8D0</accession>
<dbReference type="Proteomes" id="UP000712281">
    <property type="component" value="Unassembled WGS sequence"/>
</dbReference>
<comment type="caution">
    <text evidence="1">The sequence shown here is derived from an EMBL/GenBank/DDBJ whole genome shotgun (WGS) entry which is preliminary data.</text>
</comment>
<evidence type="ECO:0000313" key="2">
    <source>
        <dbReference type="Proteomes" id="UP000712281"/>
    </source>
</evidence>
<reference evidence="1" key="1">
    <citation type="submission" date="2019-12" db="EMBL/GenBank/DDBJ databases">
        <title>Genome sequencing and annotation of Brassica cretica.</title>
        <authorList>
            <person name="Studholme D.J."/>
            <person name="Sarris P.F."/>
        </authorList>
    </citation>
    <scope>NUCLEOTIDE SEQUENCE</scope>
    <source>
        <strain evidence="1">PFS-001/15</strain>
        <tissue evidence="1">Leaf</tissue>
    </source>
</reference>
<sequence>MQHCNPPLEIGHDQCWDDLASCFHGTQRILGMLSQNMKFIRIFVPEADGCVDLQGDLLVYLFDSKSPPSGRLSLIASIGMQHIPPSVDRLLVNFPQEIACLSYGPEDSIAGSWDRTGPWYCFRTLRCCWDPEVSLESEGRFWSPEAALDPEVTFRTCKKNFEPVGPEGRLGAPRFLQTLRSYLGLGGHFEPGGIDFLQTPGRTPASGSPLGGTPGLRYEVLRIRHNWLVCMLHTAPTVDKKALPSNRDEFQLSLTSRTWKSTGTKALPICTSRITLLLQCNPILHLISGLMEHSPNVLFSFLGLSEEHPQYVGEVGVGEKYSGIEFLQTPGRTPASGFPLRSTPGPVPGTAPFLWEKENFR</sequence>
<dbReference type="EMBL" id="QGKW02001660">
    <property type="protein sequence ID" value="KAF2577457.1"/>
    <property type="molecule type" value="Genomic_DNA"/>
</dbReference>
<protein>
    <submittedName>
        <fullName evidence="1">Uncharacterized protein</fullName>
    </submittedName>
</protein>
<organism evidence="1 2">
    <name type="scientific">Brassica cretica</name>
    <name type="common">Mustard</name>
    <dbReference type="NCBI Taxonomy" id="69181"/>
    <lineage>
        <taxon>Eukaryota</taxon>
        <taxon>Viridiplantae</taxon>
        <taxon>Streptophyta</taxon>
        <taxon>Embryophyta</taxon>
        <taxon>Tracheophyta</taxon>
        <taxon>Spermatophyta</taxon>
        <taxon>Magnoliopsida</taxon>
        <taxon>eudicotyledons</taxon>
        <taxon>Gunneridae</taxon>
        <taxon>Pentapetalae</taxon>
        <taxon>rosids</taxon>
        <taxon>malvids</taxon>
        <taxon>Brassicales</taxon>
        <taxon>Brassicaceae</taxon>
        <taxon>Brassiceae</taxon>
        <taxon>Brassica</taxon>
    </lineage>
</organism>